<feature type="domain" description="Thioesterase" evidence="1">
    <location>
        <begin position="34"/>
        <end position="100"/>
    </location>
</feature>
<reference evidence="2" key="1">
    <citation type="submission" date="2020-12" db="EMBL/GenBank/DDBJ databases">
        <title>Genomic characterization of non-nitrogen-fixing Frankia strains.</title>
        <authorList>
            <person name="Carlos-Shanley C."/>
            <person name="Guerra T."/>
            <person name="Hahn D."/>
        </authorList>
    </citation>
    <scope>NUCLEOTIDE SEQUENCE</scope>
    <source>
        <strain evidence="2">CN6</strain>
    </source>
</reference>
<evidence type="ECO:0000313" key="3">
    <source>
        <dbReference type="Proteomes" id="UP000604475"/>
    </source>
</evidence>
<keyword evidence="3" id="KW-1185">Reference proteome</keyword>
<dbReference type="AlphaFoldDB" id="A0A937RFR1"/>
<dbReference type="InterPro" id="IPR006683">
    <property type="entry name" value="Thioestr_dom"/>
</dbReference>
<dbReference type="SUPFAM" id="SSF54637">
    <property type="entry name" value="Thioesterase/thiol ester dehydrase-isomerase"/>
    <property type="match status" value="2"/>
</dbReference>
<proteinExistence type="predicted"/>
<evidence type="ECO:0000313" key="2">
    <source>
        <dbReference type="EMBL" id="MBL7628039.1"/>
    </source>
</evidence>
<name>A0A937RFR1_9ACTN</name>
<comment type="caution">
    <text evidence="2">The sequence shown here is derived from an EMBL/GenBank/DDBJ whole genome shotgun (WGS) entry which is preliminary data.</text>
</comment>
<protein>
    <submittedName>
        <fullName evidence="2">PaaI family thioesterase</fullName>
    </submittedName>
</protein>
<accession>A0A937RFR1</accession>
<dbReference type="Proteomes" id="UP000604475">
    <property type="component" value="Unassembled WGS sequence"/>
</dbReference>
<gene>
    <name evidence="2" type="ORF">I7412_12825</name>
</gene>
<organism evidence="2 3">
    <name type="scientific">Frankia nepalensis</name>
    <dbReference type="NCBI Taxonomy" id="1836974"/>
    <lineage>
        <taxon>Bacteria</taxon>
        <taxon>Bacillati</taxon>
        <taxon>Actinomycetota</taxon>
        <taxon>Actinomycetes</taxon>
        <taxon>Frankiales</taxon>
        <taxon>Frankiaceae</taxon>
        <taxon>Frankia</taxon>
    </lineage>
</organism>
<sequence length="247" mass="24991">MPTRKSDGGLAGSAPVVPGMCVPGTTSVLATPLVVWADVIGGRLAVGELTPRVPVTLDLDLQLCAPPGPTSRIDAVGRVVKTGRSVVVISVDFTDDAGRPVAVATAAFMAAGDPSLVMPPVKWETEPGGRPTERPPLTGSLAEHGRCVTVGPGVASVPRMANGLNSSNTVNGGLLALAVEEAALSLAPGVPLASLLLRYLRPVRVGPAVATARAQGAMTVVEVRDAGAGDRLAVHAVARSFPRAASR</sequence>
<dbReference type="Gene3D" id="3.10.129.10">
    <property type="entry name" value="Hotdog Thioesterase"/>
    <property type="match status" value="2"/>
</dbReference>
<dbReference type="Pfam" id="PF03061">
    <property type="entry name" value="4HBT"/>
    <property type="match status" value="1"/>
</dbReference>
<dbReference type="EMBL" id="JAEACQ010000167">
    <property type="protein sequence ID" value="MBL7628039.1"/>
    <property type="molecule type" value="Genomic_DNA"/>
</dbReference>
<dbReference type="InterPro" id="IPR029069">
    <property type="entry name" value="HotDog_dom_sf"/>
</dbReference>
<evidence type="ECO:0000259" key="1">
    <source>
        <dbReference type="Pfam" id="PF03061"/>
    </source>
</evidence>